<sequence length="55" mass="6479">PEYQSRDLYLIGSAYAGRVIPEMVETFEEKEQKLVELMDQNKFLDASNLMIKIHF</sequence>
<accession>A0A8J2KCU6</accession>
<feature type="non-terminal residue" evidence="1">
    <location>
        <position position="55"/>
    </location>
</feature>
<comment type="caution">
    <text evidence="1">The sequence shown here is derived from an EMBL/GenBank/DDBJ whole genome shotgun (WGS) entry which is preliminary data.</text>
</comment>
<name>A0A8J2KCU6_9HEXA</name>
<dbReference type="AlphaFoldDB" id="A0A8J2KCU6"/>
<evidence type="ECO:0000313" key="1">
    <source>
        <dbReference type="EMBL" id="CAG7733843.1"/>
    </source>
</evidence>
<dbReference type="GO" id="GO:0006508">
    <property type="term" value="P:proteolysis"/>
    <property type="evidence" value="ECO:0007669"/>
    <property type="project" value="InterPro"/>
</dbReference>
<protein>
    <submittedName>
        <fullName evidence="1">Uncharacterized protein</fullName>
    </submittedName>
</protein>
<evidence type="ECO:0000313" key="2">
    <source>
        <dbReference type="Proteomes" id="UP000708208"/>
    </source>
</evidence>
<organism evidence="1 2">
    <name type="scientific">Allacma fusca</name>
    <dbReference type="NCBI Taxonomy" id="39272"/>
    <lineage>
        <taxon>Eukaryota</taxon>
        <taxon>Metazoa</taxon>
        <taxon>Ecdysozoa</taxon>
        <taxon>Arthropoda</taxon>
        <taxon>Hexapoda</taxon>
        <taxon>Collembola</taxon>
        <taxon>Symphypleona</taxon>
        <taxon>Sminthuridae</taxon>
        <taxon>Allacma</taxon>
    </lineage>
</organism>
<dbReference type="GO" id="GO:0004185">
    <property type="term" value="F:serine-type carboxypeptidase activity"/>
    <property type="evidence" value="ECO:0007669"/>
    <property type="project" value="InterPro"/>
</dbReference>
<dbReference type="InterPro" id="IPR001563">
    <property type="entry name" value="Peptidase_S10"/>
</dbReference>
<feature type="non-terminal residue" evidence="1">
    <location>
        <position position="1"/>
    </location>
</feature>
<proteinExistence type="predicted"/>
<dbReference type="Pfam" id="PF00450">
    <property type="entry name" value="Peptidase_S10"/>
    <property type="match status" value="1"/>
</dbReference>
<dbReference type="EMBL" id="CAJVCH010257535">
    <property type="protein sequence ID" value="CAG7733843.1"/>
    <property type="molecule type" value="Genomic_DNA"/>
</dbReference>
<gene>
    <name evidence="1" type="ORF">AFUS01_LOCUS22265</name>
</gene>
<dbReference type="Proteomes" id="UP000708208">
    <property type="component" value="Unassembled WGS sequence"/>
</dbReference>
<reference evidence="1" key="1">
    <citation type="submission" date="2021-06" db="EMBL/GenBank/DDBJ databases">
        <authorList>
            <person name="Hodson N. C."/>
            <person name="Mongue J. A."/>
            <person name="Jaron S. K."/>
        </authorList>
    </citation>
    <scope>NUCLEOTIDE SEQUENCE</scope>
</reference>
<keyword evidence="2" id="KW-1185">Reference proteome</keyword>